<accession>A0A1V0SIZ8</accession>
<name>A0A1V0SIZ8_9VIRU</name>
<protein>
    <submittedName>
        <fullName evidence="2">RNase adaptor protein</fullName>
    </submittedName>
</protein>
<dbReference type="EMBL" id="KY684109">
    <property type="protein sequence ID" value="ARF11702.1"/>
    <property type="molecule type" value="Genomic_DNA"/>
</dbReference>
<organism evidence="2">
    <name type="scientific">Klosneuvirus KNV1</name>
    <dbReference type="NCBI Taxonomy" id="1977640"/>
    <lineage>
        <taxon>Viruses</taxon>
        <taxon>Varidnaviria</taxon>
        <taxon>Bamfordvirae</taxon>
        <taxon>Nucleocytoviricota</taxon>
        <taxon>Megaviricetes</taxon>
        <taxon>Imitervirales</taxon>
        <taxon>Mimiviridae</taxon>
        <taxon>Klosneuvirinae</taxon>
        <taxon>Klosneuvirus</taxon>
    </lineage>
</organism>
<sequence length="118" mass="13718">METEKSIDNSRELTILTWGKAARKYKPDNTEKNWSIEMISINDLYLKKINGKNPIIQNRLLIESNFIKLLKGIVKEIEENNYKTISICCTHGRHRSVATAEILKKLYYPNATINHLDL</sequence>
<dbReference type="Pfam" id="PF22740">
    <property type="entry name" value="PapZ_C"/>
    <property type="match status" value="1"/>
</dbReference>
<evidence type="ECO:0000259" key="1">
    <source>
        <dbReference type="Pfam" id="PF22740"/>
    </source>
</evidence>
<reference evidence="2" key="1">
    <citation type="journal article" date="2017" name="Science">
        <title>Giant viruses with an expanded complement of translation system components.</title>
        <authorList>
            <person name="Schulz F."/>
            <person name="Yutin N."/>
            <person name="Ivanova N.N."/>
            <person name="Ortega D.R."/>
            <person name="Lee T.K."/>
            <person name="Vierheilig J."/>
            <person name="Daims H."/>
            <person name="Horn M."/>
            <person name="Wagner M."/>
            <person name="Jensen G.J."/>
            <person name="Kyrpides N.C."/>
            <person name="Koonin E.V."/>
            <person name="Woyke T."/>
        </authorList>
    </citation>
    <scope>NUCLEOTIDE SEQUENCE</scope>
    <source>
        <strain evidence="2">KNV1</strain>
    </source>
</reference>
<gene>
    <name evidence="2" type="ORF">Klosneuvirus_2_138</name>
</gene>
<feature type="domain" description="RapZ C-terminal" evidence="1">
    <location>
        <begin position="66"/>
        <end position="108"/>
    </location>
</feature>
<evidence type="ECO:0000313" key="2">
    <source>
        <dbReference type="EMBL" id="ARF11702.1"/>
    </source>
</evidence>
<proteinExistence type="predicted"/>
<dbReference type="InterPro" id="IPR053931">
    <property type="entry name" value="RapZ_C"/>
</dbReference>